<dbReference type="EMBL" id="BMZC01000009">
    <property type="protein sequence ID" value="GGZ71514.1"/>
    <property type="molecule type" value="Genomic_DNA"/>
</dbReference>
<organism evidence="1 2">
    <name type="scientific">Paraglaciecola chathamensis</name>
    <dbReference type="NCBI Taxonomy" id="368405"/>
    <lineage>
        <taxon>Bacteria</taxon>
        <taxon>Pseudomonadati</taxon>
        <taxon>Pseudomonadota</taxon>
        <taxon>Gammaproteobacteria</taxon>
        <taxon>Alteromonadales</taxon>
        <taxon>Alteromonadaceae</taxon>
        <taxon>Paraglaciecola</taxon>
    </lineage>
</organism>
<reference evidence="1" key="1">
    <citation type="journal article" date="2014" name="Int. J. Syst. Evol. Microbiol.">
        <title>Complete genome sequence of Corynebacterium casei LMG S-19264T (=DSM 44701T), isolated from a smear-ripened cheese.</title>
        <authorList>
            <consortium name="US DOE Joint Genome Institute (JGI-PGF)"/>
            <person name="Walter F."/>
            <person name="Albersmeier A."/>
            <person name="Kalinowski J."/>
            <person name="Ruckert C."/>
        </authorList>
    </citation>
    <scope>NUCLEOTIDE SEQUENCE</scope>
    <source>
        <strain evidence="1">KCTC 32337</strain>
    </source>
</reference>
<proteinExistence type="predicted"/>
<dbReference type="Proteomes" id="UP000622604">
    <property type="component" value="Unassembled WGS sequence"/>
</dbReference>
<comment type="caution">
    <text evidence="1">The sequence shown here is derived from an EMBL/GenBank/DDBJ whole genome shotgun (WGS) entry which is preliminary data.</text>
</comment>
<sequence>MAIMPIEIQSWEKESNGTNAANIKRKQQTSRPSFNKAETNTFALDFGDIKSSVWVSFMIL</sequence>
<accession>A0A8H9M1Y0</accession>
<evidence type="ECO:0000313" key="1">
    <source>
        <dbReference type="EMBL" id="GGZ71514.1"/>
    </source>
</evidence>
<reference evidence="1" key="2">
    <citation type="submission" date="2020-09" db="EMBL/GenBank/DDBJ databases">
        <authorList>
            <person name="Sun Q."/>
            <person name="Kim S."/>
        </authorList>
    </citation>
    <scope>NUCLEOTIDE SEQUENCE</scope>
    <source>
        <strain evidence="1">KCTC 32337</strain>
    </source>
</reference>
<gene>
    <name evidence="1" type="ORF">GCM10011274_32410</name>
</gene>
<protein>
    <submittedName>
        <fullName evidence="1">Uncharacterized protein</fullName>
    </submittedName>
</protein>
<name>A0A8H9M1Y0_9ALTE</name>
<evidence type="ECO:0000313" key="2">
    <source>
        <dbReference type="Proteomes" id="UP000622604"/>
    </source>
</evidence>
<dbReference type="AlphaFoldDB" id="A0A8H9M1Y0"/>